<dbReference type="EMBL" id="BRVP01000015">
    <property type="protein sequence ID" value="GLB53262.1"/>
    <property type="molecule type" value="Genomic_DNA"/>
</dbReference>
<comment type="caution">
    <text evidence="2">The sequence shown here is derived from an EMBL/GenBank/DDBJ whole genome shotgun (WGS) entry which is preliminary data.</text>
</comment>
<accession>A0A9W6B869</accession>
<dbReference type="AlphaFoldDB" id="A0A9W6B869"/>
<protein>
    <recommendedName>
        <fullName evidence="4">CcoQ/FixQ family Cbb3-type cytochrome c oxidase assembly chaperone</fullName>
    </recommendedName>
</protein>
<evidence type="ECO:0000313" key="2">
    <source>
        <dbReference type="EMBL" id="GLB53262.1"/>
    </source>
</evidence>
<evidence type="ECO:0000313" key="3">
    <source>
        <dbReference type="Proteomes" id="UP001143545"/>
    </source>
</evidence>
<dbReference type="Proteomes" id="UP001143545">
    <property type="component" value="Unassembled WGS sequence"/>
</dbReference>
<keyword evidence="3" id="KW-1185">Reference proteome</keyword>
<keyword evidence="1" id="KW-0812">Transmembrane</keyword>
<organism evidence="2 3">
    <name type="scientific">Neptunitalea chrysea</name>
    <dbReference type="NCBI Taxonomy" id="1647581"/>
    <lineage>
        <taxon>Bacteria</taxon>
        <taxon>Pseudomonadati</taxon>
        <taxon>Bacteroidota</taxon>
        <taxon>Flavobacteriia</taxon>
        <taxon>Flavobacteriales</taxon>
        <taxon>Flavobacteriaceae</taxon>
        <taxon>Neptunitalea</taxon>
    </lineage>
</organism>
<gene>
    <name evidence="2" type="ORF">NBRC110019_23020</name>
</gene>
<sequence length="65" mass="7588">MLRYVKHHLDTIADVDIYPIISLLIFFIFFTMIIVKAYTKKKEEINEISALPLDDELTTTNNNLS</sequence>
<reference evidence="2" key="1">
    <citation type="submission" date="2022-07" db="EMBL/GenBank/DDBJ databases">
        <title>Taxonomy of Novel Oxalotrophic and Methylotrophic Bacteria.</title>
        <authorList>
            <person name="Sahin N."/>
            <person name="Tani A."/>
        </authorList>
    </citation>
    <scope>NUCLEOTIDE SEQUENCE</scope>
    <source>
        <strain evidence="2">AM327</strain>
    </source>
</reference>
<evidence type="ECO:0000256" key="1">
    <source>
        <dbReference type="SAM" id="Phobius"/>
    </source>
</evidence>
<proteinExistence type="predicted"/>
<keyword evidence="1" id="KW-1133">Transmembrane helix</keyword>
<name>A0A9W6B869_9FLAO</name>
<evidence type="ECO:0008006" key="4">
    <source>
        <dbReference type="Google" id="ProtNLM"/>
    </source>
</evidence>
<feature type="transmembrane region" description="Helical" evidence="1">
    <location>
        <begin position="20"/>
        <end position="39"/>
    </location>
</feature>
<dbReference type="RefSeq" id="WP_281755043.1">
    <property type="nucleotide sequence ID" value="NZ_BRVP01000015.1"/>
</dbReference>
<keyword evidence="1" id="KW-0472">Membrane</keyword>